<dbReference type="Proteomes" id="UP000261948">
    <property type="component" value="Unassembled WGS sequence"/>
</dbReference>
<accession>A0A373FME7</accession>
<name>A0A373FME7_COMTE</name>
<dbReference type="Gene3D" id="3.10.180.10">
    <property type="entry name" value="2,3-Dihydroxybiphenyl 1,2-Dioxygenase, domain 1"/>
    <property type="match status" value="1"/>
</dbReference>
<comment type="caution">
    <text evidence="2">The sequence shown here is derived from an EMBL/GenBank/DDBJ whole genome shotgun (WGS) entry which is preliminary data.</text>
</comment>
<reference evidence="2 3" key="1">
    <citation type="submission" date="2018-08" db="EMBL/GenBank/DDBJ databases">
        <title>Comamonas testosteroni strain SWCO2.</title>
        <authorList>
            <person name="Jiang N."/>
            <person name="Zhang X.Z."/>
        </authorList>
    </citation>
    <scope>NUCLEOTIDE SEQUENCE [LARGE SCALE GENOMIC DNA]</scope>
    <source>
        <strain evidence="2 3">SWCO2</strain>
    </source>
</reference>
<sequence>MQFIPYLNFDGNCAEAMNFYAQLFGGQIMFQMRFDEMPPSEGMPPLPDAAKHRLMHAHLQVGAQSIMASDTMPVMPGVDPATCGGGYQKPQGLWVSISVESAEEGRRVFDGLSPGGQVTMPFGATFWSPGFGMVTDRFGTPWMVNVQGQPSQA</sequence>
<dbReference type="SUPFAM" id="SSF54593">
    <property type="entry name" value="Glyoxalase/Bleomycin resistance protein/Dihydroxybiphenyl dioxygenase"/>
    <property type="match status" value="1"/>
</dbReference>
<dbReference type="PANTHER" id="PTHR33990:SF1">
    <property type="entry name" value="PROTEIN YJDN"/>
    <property type="match status" value="1"/>
</dbReference>
<evidence type="ECO:0000259" key="1">
    <source>
        <dbReference type="Pfam" id="PF00903"/>
    </source>
</evidence>
<dbReference type="InterPro" id="IPR028973">
    <property type="entry name" value="PhnB-like"/>
</dbReference>
<dbReference type="Pfam" id="PF00903">
    <property type="entry name" value="Glyoxalase"/>
    <property type="match status" value="1"/>
</dbReference>
<keyword evidence="3" id="KW-1185">Reference proteome</keyword>
<dbReference type="OrthoDB" id="9795306at2"/>
<evidence type="ECO:0000313" key="3">
    <source>
        <dbReference type="Proteomes" id="UP000261948"/>
    </source>
</evidence>
<dbReference type="InterPro" id="IPR029068">
    <property type="entry name" value="Glyas_Bleomycin-R_OHBP_Dase"/>
</dbReference>
<protein>
    <submittedName>
        <fullName evidence="2">VOC family protein</fullName>
    </submittedName>
</protein>
<dbReference type="CDD" id="cd06588">
    <property type="entry name" value="PhnB_like"/>
    <property type="match status" value="1"/>
</dbReference>
<dbReference type="EMBL" id="QURR01000010">
    <property type="protein sequence ID" value="RGE45340.1"/>
    <property type="molecule type" value="Genomic_DNA"/>
</dbReference>
<gene>
    <name evidence="2" type="ORF">DZC30_09980</name>
</gene>
<proteinExistence type="predicted"/>
<evidence type="ECO:0000313" key="2">
    <source>
        <dbReference type="EMBL" id="RGE45340.1"/>
    </source>
</evidence>
<feature type="domain" description="Glyoxalase/fosfomycin resistance/dioxygenase" evidence="1">
    <location>
        <begin position="9"/>
        <end position="143"/>
    </location>
</feature>
<dbReference type="AlphaFoldDB" id="A0A373FME7"/>
<dbReference type="InterPro" id="IPR004360">
    <property type="entry name" value="Glyas_Fos-R_dOase_dom"/>
</dbReference>
<organism evidence="2 3">
    <name type="scientific">Comamonas testosteroni</name>
    <name type="common">Pseudomonas testosteroni</name>
    <dbReference type="NCBI Taxonomy" id="285"/>
    <lineage>
        <taxon>Bacteria</taxon>
        <taxon>Pseudomonadati</taxon>
        <taxon>Pseudomonadota</taxon>
        <taxon>Betaproteobacteria</taxon>
        <taxon>Burkholderiales</taxon>
        <taxon>Comamonadaceae</taxon>
        <taxon>Comamonas</taxon>
    </lineage>
</organism>
<dbReference type="PANTHER" id="PTHR33990">
    <property type="entry name" value="PROTEIN YJDN-RELATED"/>
    <property type="match status" value="1"/>
</dbReference>